<dbReference type="GO" id="GO:0022857">
    <property type="term" value="F:transmembrane transporter activity"/>
    <property type="evidence" value="ECO:0007669"/>
    <property type="project" value="InterPro"/>
</dbReference>
<name>A0AAW0J8I9_QUESU</name>
<organism evidence="7 8">
    <name type="scientific">Quercus suber</name>
    <name type="common">Cork oak</name>
    <dbReference type="NCBI Taxonomy" id="58331"/>
    <lineage>
        <taxon>Eukaryota</taxon>
        <taxon>Viridiplantae</taxon>
        <taxon>Streptophyta</taxon>
        <taxon>Embryophyta</taxon>
        <taxon>Tracheophyta</taxon>
        <taxon>Spermatophyta</taxon>
        <taxon>Magnoliopsida</taxon>
        <taxon>eudicotyledons</taxon>
        <taxon>Gunneridae</taxon>
        <taxon>Pentapetalae</taxon>
        <taxon>rosids</taxon>
        <taxon>fabids</taxon>
        <taxon>Fagales</taxon>
        <taxon>Fagaceae</taxon>
        <taxon>Quercus</taxon>
    </lineage>
</organism>
<dbReference type="AlphaFoldDB" id="A0AAW0J8I9"/>
<comment type="subcellular location">
    <subcellularLocation>
        <location evidence="1">Membrane</location>
        <topology evidence="1">Multi-pass membrane protein</topology>
    </subcellularLocation>
</comment>
<dbReference type="Proteomes" id="UP000237347">
    <property type="component" value="Unassembled WGS sequence"/>
</dbReference>
<comment type="caution">
    <text evidence="7">The sequence shown here is derived from an EMBL/GenBank/DDBJ whole genome shotgun (WGS) entry which is preliminary data.</text>
</comment>
<dbReference type="EMBL" id="PKMF04000651">
    <property type="protein sequence ID" value="KAK7822893.1"/>
    <property type="molecule type" value="Genomic_DNA"/>
</dbReference>
<evidence type="ECO:0000256" key="3">
    <source>
        <dbReference type="ARBA" id="ARBA00022692"/>
    </source>
</evidence>
<evidence type="ECO:0000256" key="1">
    <source>
        <dbReference type="ARBA" id="ARBA00004141"/>
    </source>
</evidence>
<reference evidence="7 8" key="1">
    <citation type="journal article" date="2018" name="Sci. Data">
        <title>The draft genome sequence of cork oak.</title>
        <authorList>
            <person name="Ramos A.M."/>
            <person name="Usie A."/>
            <person name="Barbosa P."/>
            <person name="Barros P.M."/>
            <person name="Capote T."/>
            <person name="Chaves I."/>
            <person name="Simoes F."/>
            <person name="Abreu I."/>
            <person name="Carrasquinho I."/>
            <person name="Faro C."/>
            <person name="Guimaraes J.B."/>
            <person name="Mendonca D."/>
            <person name="Nobrega F."/>
            <person name="Rodrigues L."/>
            <person name="Saibo N.J.M."/>
            <person name="Varela M.C."/>
            <person name="Egas C."/>
            <person name="Matos J."/>
            <person name="Miguel C.M."/>
            <person name="Oliveira M.M."/>
            <person name="Ricardo C.P."/>
            <person name="Goncalves S."/>
        </authorList>
    </citation>
    <scope>NUCLEOTIDE SEQUENCE [LARGE SCALE GENOMIC DNA]</scope>
    <source>
        <strain evidence="8">cv. HL8</strain>
    </source>
</reference>
<feature type="transmembrane region" description="Helical" evidence="6">
    <location>
        <begin position="343"/>
        <end position="364"/>
    </location>
</feature>
<evidence type="ECO:0000313" key="8">
    <source>
        <dbReference type="Proteomes" id="UP000237347"/>
    </source>
</evidence>
<evidence type="ECO:0000256" key="5">
    <source>
        <dbReference type="ARBA" id="ARBA00023136"/>
    </source>
</evidence>
<evidence type="ECO:0000313" key="7">
    <source>
        <dbReference type="EMBL" id="KAK7822893.1"/>
    </source>
</evidence>
<dbReference type="InterPro" id="IPR000109">
    <property type="entry name" value="POT_fam"/>
</dbReference>
<keyword evidence="3 6" id="KW-0812">Transmembrane</keyword>
<keyword evidence="4 6" id="KW-1133">Transmembrane helix</keyword>
<dbReference type="SUPFAM" id="SSF103473">
    <property type="entry name" value="MFS general substrate transporter"/>
    <property type="match status" value="1"/>
</dbReference>
<dbReference type="GO" id="GO:0016020">
    <property type="term" value="C:membrane"/>
    <property type="evidence" value="ECO:0007669"/>
    <property type="project" value="UniProtKB-SubCell"/>
</dbReference>
<evidence type="ECO:0000256" key="6">
    <source>
        <dbReference type="SAM" id="Phobius"/>
    </source>
</evidence>
<dbReference type="Pfam" id="PF00854">
    <property type="entry name" value="PTR2"/>
    <property type="match status" value="2"/>
</dbReference>
<comment type="similarity">
    <text evidence="2">Belongs to the major facilitator superfamily. Proton-dependent oligopeptide transporter (POT/PTR) (TC 2.A.17) family.</text>
</comment>
<keyword evidence="8" id="KW-1185">Reference proteome</keyword>
<gene>
    <name evidence="7" type="primary">NPF3.1_1</name>
    <name evidence="7" type="ORF">CFP56_036014</name>
</gene>
<evidence type="ECO:0000256" key="2">
    <source>
        <dbReference type="ARBA" id="ARBA00005982"/>
    </source>
</evidence>
<feature type="transmembrane region" description="Helical" evidence="6">
    <location>
        <begin position="111"/>
        <end position="129"/>
    </location>
</feature>
<feature type="transmembrane region" description="Helical" evidence="6">
    <location>
        <begin position="306"/>
        <end position="323"/>
    </location>
</feature>
<protein>
    <submittedName>
        <fullName evidence="7">Protein nrt1/ ptr family 3.1</fullName>
    </submittedName>
</protein>
<feature type="transmembrane region" description="Helical" evidence="6">
    <location>
        <begin position="194"/>
        <end position="213"/>
    </location>
</feature>
<sequence>MEHLDRENMANVEKQENIEAESLIKRKKKKKLGGIKTMPFILANEICDRFANTGFHANMITYLTQELNLPLVKAANTLTNFNGAANFAPLFGALISDSFAGRFSTIMAGSIIYELGLISLTISAVQPRFHPPKCPTQENCKEASTLQIWVLYICLLLTSLGSGCIRPCVVTFAADQIDMTKSGVAARSWNLFNWYYFSMGMATLAALTLVVYIQDNVGWGWGLAIPTIAMALSILAFWWVHLFTIESNLRVVPWLDWLNYEEEERSSTSRPSSLFLPHLHTREASPFNKLAQWIDHLSHSFQFPPASLAIFGVISLLIGLVLYERLFVPCARRFTRNPSGITYLQRIGIGLVINILATVVAAVVEIKRKAVAAEHNLLDDPKATIPHEKHCCSSLWIAISAGDYVGTLMVSLVHKYSGKKSNWLPDRNLNREDWKTTTGLLLPPNWLYTYKTLEEVSEICEEVEELDGDKIPSMILDSRNGHGEVELGRNELA</sequence>
<feature type="transmembrane region" description="Helical" evidence="6">
    <location>
        <begin position="219"/>
        <end position="240"/>
    </location>
</feature>
<feature type="transmembrane region" description="Helical" evidence="6">
    <location>
        <begin position="149"/>
        <end position="173"/>
    </location>
</feature>
<accession>A0AAW0J8I9</accession>
<dbReference type="PANTHER" id="PTHR11654">
    <property type="entry name" value="OLIGOPEPTIDE TRANSPORTER-RELATED"/>
    <property type="match status" value="1"/>
</dbReference>
<proteinExistence type="inferred from homology"/>
<dbReference type="InterPro" id="IPR036259">
    <property type="entry name" value="MFS_trans_sf"/>
</dbReference>
<keyword evidence="5 6" id="KW-0472">Membrane</keyword>
<evidence type="ECO:0000256" key="4">
    <source>
        <dbReference type="ARBA" id="ARBA00022989"/>
    </source>
</evidence>
<dbReference type="Gene3D" id="1.20.1250.20">
    <property type="entry name" value="MFS general substrate transporter like domains"/>
    <property type="match status" value="2"/>
</dbReference>